<dbReference type="AlphaFoldDB" id="A0A6V8MNE6"/>
<dbReference type="InterPro" id="IPR021728">
    <property type="entry name" value="DUF3300"/>
</dbReference>
<feature type="compositionally biased region" description="Low complexity" evidence="1">
    <location>
        <begin position="462"/>
        <end position="486"/>
    </location>
</feature>
<keyword evidence="4" id="KW-1185">Reference proteome</keyword>
<reference evidence="4" key="1">
    <citation type="submission" date="2020-06" db="EMBL/GenBank/DDBJ databases">
        <title>Draft genomic sequence of Geomonas sp. Red330.</title>
        <authorList>
            <person name="Itoh H."/>
            <person name="Zhenxing X."/>
            <person name="Ushijima N."/>
            <person name="Masuda Y."/>
            <person name="Shiratori Y."/>
            <person name="Senoo K."/>
        </authorList>
    </citation>
    <scope>NUCLEOTIDE SEQUENCE [LARGE SCALE GENOMIC DNA]</scope>
    <source>
        <strain evidence="4">Red330</strain>
    </source>
</reference>
<dbReference type="RefSeq" id="WP_198424582.1">
    <property type="nucleotide sequence ID" value="NZ_BLXX01000015.1"/>
</dbReference>
<feature type="compositionally biased region" description="Pro residues" evidence="1">
    <location>
        <begin position="487"/>
        <end position="498"/>
    </location>
</feature>
<feature type="compositionally biased region" description="Low complexity" evidence="1">
    <location>
        <begin position="371"/>
        <end position="385"/>
    </location>
</feature>
<dbReference type="PRINTS" id="PR01217">
    <property type="entry name" value="PRICHEXTENSN"/>
</dbReference>
<gene>
    <name evidence="3" type="ORF">GMST_38550</name>
</gene>
<feature type="chain" id="PRO_5028024518" description="DUF3300 domain-containing protein" evidence="2">
    <location>
        <begin position="26"/>
        <end position="516"/>
    </location>
</feature>
<organism evidence="3 4">
    <name type="scientific">Geomonas silvestris</name>
    <dbReference type="NCBI Taxonomy" id="2740184"/>
    <lineage>
        <taxon>Bacteria</taxon>
        <taxon>Pseudomonadati</taxon>
        <taxon>Thermodesulfobacteriota</taxon>
        <taxon>Desulfuromonadia</taxon>
        <taxon>Geobacterales</taxon>
        <taxon>Geobacteraceae</taxon>
        <taxon>Geomonas</taxon>
    </lineage>
</organism>
<feature type="compositionally biased region" description="Basic and acidic residues" evidence="1">
    <location>
        <begin position="315"/>
        <end position="329"/>
    </location>
</feature>
<feature type="signal peptide" evidence="2">
    <location>
        <begin position="1"/>
        <end position="25"/>
    </location>
</feature>
<keyword evidence="2" id="KW-0732">Signal</keyword>
<feature type="compositionally biased region" description="Basic and acidic residues" evidence="1">
    <location>
        <begin position="273"/>
        <end position="284"/>
    </location>
</feature>
<feature type="compositionally biased region" description="Low complexity" evidence="1">
    <location>
        <begin position="333"/>
        <end position="346"/>
    </location>
</feature>
<feature type="compositionally biased region" description="Pro residues" evidence="1">
    <location>
        <begin position="386"/>
        <end position="399"/>
    </location>
</feature>
<dbReference type="EMBL" id="BLXX01000015">
    <property type="protein sequence ID" value="GFO61530.1"/>
    <property type="molecule type" value="Genomic_DNA"/>
</dbReference>
<proteinExistence type="predicted"/>
<evidence type="ECO:0008006" key="5">
    <source>
        <dbReference type="Google" id="ProtNLM"/>
    </source>
</evidence>
<evidence type="ECO:0000256" key="2">
    <source>
        <dbReference type="SAM" id="SignalP"/>
    </source>
</evidence>
<dbReference type="Proteomes" id="UP000556026">
    <property type="component" value="Unassembled WGS sequence"/>
</dbReference>
<feature type="compositionally biased region" description="Basic and acidic residues" evidence="1">
    <location>
        <begin position="291"/>
        <end position="305"/>
    </location>
</feature>
<dbReference type="PANTHER" id="PTHR40269:SF1">
    <property type="entry name" value="OUTER MEMBRANE PROTEIN"/>
    <property type="match status" value="1"/>
</dbReference>
<feature type="region of interest" description="Disordered" evidence="1">
    <location>
        <begin position="273"/>
        <end position="516"/>
    </location>
</feature>
<accession>A0A6V8MNE6</accession>
<evidence type="ECO:0000313" key="3">
    <source>
        <dbReference type="EMBL" id="GFO61530.1"/>
    </source>
</evidence>
<protein>
    <recommendedName>
        <fullName evidence="5">DUF3300 domain-containing protein</fullName>
    </recommendedName>
</protein>
<dbReference type="PANTHER" id="PTHR40269">
    <property type="entry name" value="OUTER MEMBRANE PROTEIN-RELATED"/>
    <property type="match status" value="1"/>
</dbReference>
<sequence length="516" mass="56524">MRKLLFILPVLAIVAGVSLSAPAFAQSEPGYYSASDVPYDNLLSPEELDDLLAPIALYPDPLLAQILPAATFVDQIDEAARFVRLYGNSPRIDYQPWDISVRAIAHYPDILFMMDRKYDWTVALGQAYIDQPQDAMESIQVLRAEARDRGNLFSTAQQQVIVDPGGEISIVPAVPQYIYVPVYDPQVIYFERRPSYGFITFGAGFAIGAWLCRDVDWRDHRVYYHGWKRGGWVERSRPHINDRRGVYINNRASTIVINRRVLQRDSSRFRQELRQEAVRQRELPGRPVPPARREGRPVRDEHRAPAAEQRPQGDQGHKPEVDRGRRPGTEQRPQAIPGAPAATPAPRGDQHPAAGQPGSRGEQRPPAGQTPPSGARPAAPAAHPAAPTPAPPAAAPSAPPQAGKPNPSDVYRGRDTQRSQPASRSGYGGYGSSKDATSYRERGQSSREQMRESGARPAFQGAPAAVKPTPAPARPAASSPSRRPAAAPAPRPQAPRPAAPAGAERPAQPEGNRERR</sequence>
<comment type="caution">
    <text evidence="3">The sequence shown here is derived from an EMBL/GenBank/DDBJ whole genome shotgun (WGS) entry which is preliminary data.</text>
</comment>
<evidence type="ECO:0000256" key="1">
    <source>
        <dbReference type="SAM" id="MobiDB-lite"/>
    </source>
</evidence>
<name>A0A6V8MNE6_9BACT</name>
<feature type="compositionally biased region" description="Basic and acidic residues" evidence="1">
    <location>
        <begin position="437"/>
        <end position="454"/>
    </location>
</feature>
<dbReference type="Pfam" id="PF11737">
    <property type="entry name" value="DUF3300"/>
    <property type="match status" value="1"/>
</dbReference>
<evidence type="ECO:0000313" key="4">
    <source>
        <dbReference type="Proteomes" id="UP000556026"/>
    </source>
</evidence>